<feature type="compositionally biased region" description="Pro residues" evidence="1">
    <location>
        <begin position="281"/>
        <end position="290"/>
    </location>
</feature>
<accession>A0AAN6UPB0</accession>
<dbReference type="EMBL" id="MU853406">
    <property type="protein sequence ID" value="KAK4135406.1"/>
    <property type="molecule type" value="Genomic_DNA"/>
</dbReference>
<evidence type="ECO:0000313" key="3">
    <source>
        <dbReference type="EMBL" id="KAK4135406.1"/>
    </source>
</evidence>
<feature type="transmembrane region" description="Helical" evidence="2">
    <location>
        <begin position="97"/>
        <end position="119"/>
    </location>
</feature>
<evidence type="ECO:0000256" key="1">
    <source>
        <dbReference type="SAM" id="MobiDB-lite"/>
    </source>
</evidence>
<name>A0AAN6UPB0_9PEZI</name>
<sequence>MWWWNVRLGICEMWTAGWIYCRLLSCLGLGCLPRRVGALLEAGSSRRVHMVQFRRSLGWGALVVLKRGLWSYEEGGWSWRVGSIRCEMFYYHIPTRLFSAPFLVVWLVWAVVCIVHTHMSNQVETVVHIQPVGVCRWVVLNMPSHGACHTALASSFSRHVPDWNHHCLFIKHSVQTSPATSWSRMPCDFIVAGCGTTDVSRLTPHLHVPPSQPNSSHQPHCFQPTKNGSHRSCHVLTRTESLPACPPRPSGLPPAGGCCCVGKKRKKKKEKQIWPPTQLLNPPPPPPLFPKPKGARTPTYKQDEQTDRQTNK</sequence>
<protein>
    <submittedName>
        <fullName evidence="3">Uncharacterized protein</fullName>
    </submittedName>
</protein>
<feature type="compositionally biased region" description="Basic and acidic residues" evidence="1">
    <location>
        <begin position="301"/>
        <end position="312"/>
    </location>
</feature>
<evidence type="ECO:0000313" key="4">
    <source>
        <dbReference type="Proteomes" id="UP001304895"/>
    </source>
</evidence>
<dbReference type="AlphaFoldDB" id="A0AAN6UPB0"/>
<keyword evidence="2" id="KW-0812">Transmembrane</keyword>
<evidence type="ECO:0000256" key="2">
    <source>
        <dbReference type="SAM" id="Phobius"/>
    </source>
</evidence>
<comment type="caution">
    <text evidence="3">The sequence shown here is derived from an EMBL/GenBank/DDBJ whole genome shotgun (WGS) entry which is preliminary data.</text>
</comment>
<keyword evidence="4" id="KW-1185">Reference proteome</keyword>
<reference evidence="3" key="2">
    <citation type="submission" date="2023-05" db="EMBL/GenBank/DDBJ databases">
        <authorList>
            <consortium name="Lawrence Berkeley National Laboratory"/>
            <person name="Steindorff A."/>
            <person name="Hensen N."/>
            <person name="Bonometti L."/>
            <person name="Westerberg I."/>
            <person name="Brannstrom I.O."/>
            <person name="Guillou S."/>
            <person name="Cros-Aarteil S."/>
            <person name="Calhoun S."/>
            <person name="Haridas S."/>
            <person name="Kuo A."/>
            <person name="Mondo S."/>
            <person name="Pangilinan J."/>
            <person name="Riley R."/>
            <person name="Labutti K."/>
            <person name="Andreopoulos B."/>
            <person name="Lipzen A."/>
            <person name="Chen C."/>
            <person name="Yanf M."/>
            <person name="Daum C."/>
            <person name="Ng V."/>
            <person name="Clum A."/>
            <person name="Ohm R."/>
            <person name="Martin F."/>
            <person name="Silar P."/>
            <person name="Natvig D."/>
            <person name="Lalanne C."/>
            <person name="Gautier V."/>
            <person name="Ament-Velasquez S.L."/>
            <person name="Kruys A."/>
            <person name="Hutchinson M.I."/>
            <person name="Powell A.J."/>
            <person name="Barry K."/>
            <person name="Miller A.N."/>
            <person name="Grigoriev I.V."/>
            <person name="Debuchy R."/>
            <person name="Gladieux P."/>
            <person name="Thoren M.H."/>
            <person name="Johannesson H."/>
        </authorList>
    </citation>
    <scope>NUCLEOTIDE SEQUENCE</scope>
    <source>
        <strain evidence="3">CBS 123565</strain>
    </source>
</reference>
<reference evidence="3" key="1">
    <citation type="journal article" date="2023" name="Mol. Phylogenet. Evol.">
        <title>Genome-scale phylogeny and comparative genomics of the fungal order Sordariales.</title>
        <authorList>
            <person name="Hensen N."/>
            <person name="Bonometti L."/>
            <person name="Westerberg I."/>
            <person name="Brannstrom I.O."/>
            <person name="Guillou S."/>
            <person name="Cros-Aarteil S."/>
            <person name="Calhoun S."/>
            <person name="Haridas S."/>
            <person name="Kuo A."/>
            <person name="Mondo S."/>
            <person name="Pangilinan J."/>
            <person name="Riley R."/>
            <person name="LaButti K."/>
            <person name="Andreopoulos B."/>
            <person name="Lipzen A."/>
            <person name="Chen C."/>
            <person name="Yan M."/>
            <person name="Daum C."/>
            <person name="Ng V."/>
            <person name="Clum A."/>
            <person name="Steindorff A."/>
            <person name="Ohm R.A."/>
            <person name="Martin F."/>
            <person name="Silar P."/>
            <person name="Natvig D.O."/>
            <person name="Lalanne C."/>
            <person name="Gautier V."/>
            <person name="Ament-Velasquez S.L."/>
            <person name="Kruys A."/>
            <person name="Hutchinson M.I."/>
            <person name="Powell A.J."/>
            <person name="Barry K."/>
            <person name="Miller A.N."/>
            <person name="Grigoriev I.V."/>
            <person name="Debuchy R."/>
            <person name="Gladieux P."/>
            <person name="Hiltunen Thoren M."/>
            <person name="Johannesson H."/>
        </authorList>
    </citation>
    <scope>NUCLEOTIDE SEQUENCE</scope>
    <source>
        <strain evidence="3">CBS 123565</strain>
    </source>
</reference>
<keyword evidence="2" id="KW-1133">Transmembrane helix</keyword>
<proteinExistence type="predicted"/>
<gene>
    <name evidence="3" type="ORF">BT67DRAFT_274866</name>
</gene>
<organism evidence="3 4">
    <name type="scientific">Trichocladium antarcticum</name>
    <dbReference type="NCBI Taxonomy" id="1450529"/>
    <lineage>
        <taxon>Eukaryota</taxon>
        <taxon>Fungi</taxon>
        <taxon>Dikarya</taxon>
        <taxon>Ascomycota</taxon>
        <taxon>Pezizomycotina</taxon>
        <taxon>Sordariomycetes</taxon>
        <taxon>Sordariomycetidae</taxon>
        <taxon>Sordariales</taxon>
        <taxon>Chaetomiaceae</taxon>
        <taxon>Trichocladium</taxon>
    </lineage>
</organism>
<feature type="region of interest" description="Disordered" evidence="1">
    <location>
        <begin position="269"/>
        <end position="312"/>
    </location>
</feature>
<keyword evidence="2" id="KW-0472">Membrane</keyword>
<dbReference type="Proteomes" id="UP001304895">
    <property type="component" value="Unassembled WGS sequence"/>
</dbReference>